<evidence type="ECO:0000256" key="5">
    <source>
        <dbReference type="PROSITE-ProRule" id="PRU01240"/>
    </source>
</evidence>
<dbReference type="PROSITE" id="PS00138">
    <property type="entry name" value="SUBTILASE_SER"/>
    <property type="match status" value="1"/>
</dbReference>
<proteinExistence type="inferred from homology"/>
<evidence type="ECO:0000313" key="9">
    <source>
        <dbReference type="EMBL" id="RJE82989.1"/>
    </source>
</evidence>
<evidence type="ECO:0000256" key="7">
    <source>
        <dbReference type="SAM" id="MobiDB-lite"/>
    </source>
</evidence>
<dbReference type="PROSITE" id="PS00137">
    <property type="entry name" value="SUBTILASE_HIS"/>
    <property type="match status" value="1"/>
</dbReference>
<dbReference type="Gene3D" id="3.40.50.200">
    <property type="entry name" value="Peptidase S8/S53 domain"/>
    <property type="match status" value="1"/>
</dbReference>
<dbReference type="InterPro" id="IPR000209">
    <property type="entry name" value="Peptidase_S8/S53_dom"/>
</dbReference>
<keyword evidence="4 5" id="KW-0720">Serine protease</keyword>
<protein>
    <submittedName>
        <fullName evidence="9">Peptidase S8/S53 subtilisin kexin sedolisin</fullName>
    </submittedName>
</protein>
<feature type="domain" description="Peptidase S8/S53" evidence="8">
    <location>
        <begin position="149"/>
        <end position="391"/>
    </location>
</feature>
<feature type="compositionally biased region" description="Acidic residues" evidence="7">
    <location>
        <begin position="1"/>
        <end position="11"/>
    </location>
</feature>
<dbReference type="InterPro" id="IPR036852">
    <property type="entry name" value="Peptidase_S8/S53_dom_sf"/>
</dbReference>
<evidence type="ECO:0000256" key="4">
    <source>
        <dbReference type="ARBA" id="ARBA00022825"/>
    </source>
</evidence>
<evidence type="ECO:0000256" key="3">
    <source>
        <dbReference type="ARBA" id="ARBA00022801"/>
    </source>
</evidence>
<dbReference type="Pfam" id="PF00082">
    <property type="entry name" value="Peptidase_S8"/>
    <property type="match status" value="1"/>
</dbReference>
<dbReference type="AlphaFoldDB" id="A0A418SPX6"/>
<dbReference type="PRINTS" id="PR00723">
    <property type="entry name" value="SUBTILISIN"/>
</dbReference>
<reference evidence="10" key="1">
    <citation type="submission" date="2018-09" db="EMBL/GenBank/DDBJ databases">
        <title>Acidovorax cavernicola nov. sp. isolated from Gruta de las Maravillas (Aracena, Spain).</title>
        <authorList>
            <person name="Jurado V."/>
            <person name="Gutierrez-Patricio S."/>
            <person name="Gonzalez-Pimentel J.L."/>
            <person name="Miller A.Z."/>
            <person name="Laiz L."/>
            <person name="Saiz-Jimenez C."/>
        </authorList>
    </citation>
    <scope>NUCLEOTIDE SEQUENCE [LARGE SCALE GENOMIC DNA]</scope>
    <source>
        <strain evidence="10">1011MAR3C25</strain>
    </source>
</reference>
<evidence type="ECO:0000259" key="8">
    <source>
        <dbReference type="Pfam" id="PF00082"/>
    </source>
</evidence>
<comment type="similarity">
    <text evidence="1 5 6">Belongs to the peptidase S8 family.</text>
</comment>
<dbReference type="PROSITE" id="PS00136">
    <property type="entry name" value="SUBTILASE_ASP"/>
    <property type="match status" value="1"/>
</dbReference>
<gene>
    <name evidence="9" type="ORF">D3P04_17885</name>
</gene>
<dbReference type="GO" id="GO:0004252">
    <property type="term" value="F:serine-type endopeptidase activity"/>
    <property type="evidence" value="ECO:0007669"/>
    <property type="project" value="UniProtKB-UniRule"/>
</dbReference>
<feature type="region of interest" description="Disordered" evidence="7">
    <location>
        <begin position="1"/>
        <end position="34"/>
    </location>
</feature>
<dbReference type="InterPro" id="IPR015500">
    <property type="entry name" value="Peptidase_S8_subtilisin-rel"/>
</dbReference>
<dbReference type="PANTHER" id="PTHR43806">
    <property type="entry name" value="PEPTIDASE S8"/>
    <property type="match status" value="1"/>
</dbReference>
<evidence type="ECO:0000256" key="6">
    <source>
        <dbReference type="RuleBase" id="RU003355"/>
    </source>
</evidence>
<dbReference type="GO" id="GO:0006508">
    <property type="term" value="P:proteolysis"/>
    <property type="evidence" value="ECO:0007669"/>
    <property type="project" value="UniProtKB-KW"/>
</dbReference>
<feature type="active site" description="Charge relay system" evidence="5">
    <location>
        <position position="155"/>
    </location>
</feature>
<dbReference type="InterPro" id="IPR023827">
    <property type="entry name" value="Peptidase_S8_Asp-AS"/>
</dbReference>
<evidence type="ECO:0000313" key="10">
    <source>
        <dbReference type="Proteomes" id="UP000284202"/>
    </source>
</evidence>
<dbReference type="InterPro" id="IPR050131">
    <property type="entry name" value="Peptidase_S8_subtilisin-like"/>
</dbReference>
<dbReference type="CDD" id="cd05561">
    <property type="entry name" value="Peptidases_S8_4"/>
    <property type="match status" value="1"/>
</dbReference>
<evidence type="ECO:0000256" key="2">
    <source>
        <dbReference type="ARBA" id="ARBA00022670"/>
    </source>
</evidence>
<dbReference type="OrthoDB" id="5405281at2"/>
<feature type="active site" description="Charge relay system" evidence="5">
    <location>
        <position position="343"/>
    </location>
</feature>
<dbReference type="InterPro" id="IPR022398">
    <property type="entry name" value="Peptidase_S8_His-AS"/>
</dbReference>
<dbReference type="PANTHER" id="PTHR43806:SF11">
    <property type="entry name" value="CEREVISIN-RELATED"/>
    <property type="match status" value="1"/>
</dbReference>
<comment type="caution">
    <text evidence="9">The sequence shown here is derived from an EMBL/GenBank/DDBJ whole genome shotgun (WGS) entry which is preliminary data.</text>
</comment>
<sequence>MALADDDDDDDGPRRVRRPAITDDDDDDGRVIRRRVPAPVIAPLPRRAPEEILVRGLTDEELDVLEQQGFALLARHELSSGQSLMRMRKPREMTMQQARQIARELDSSESADFNHYYRSEQAESCHGIDCLARQVIAWPVTHSGCGSLPVIGMVDTGLNSEHPALSDADIHVHRIAASDPAEASGLLHGTAVASLLVGDTDSRSPGLIPKARLVAVDAFQKVQEDERTDAFALIQALDYLSRQNVRIVNLSLAGPPNATLRSQITRMAADNIVLVAAAGNYGPSAKPAYPAAYDPVIAVTAVDRRRQVYRRANRGEHIDLAAPGVNVWTAASISGARTKTGTSYAAPFVTAAAALLLQSRPELSAAAVREQLVIRARDLGSEGHDNIFGHGLLTPPDSCGTPATGIDAG</sequence>
<dbReference type="SUPFAM" id="SSF52743">
    <property type="entry name" value="Subtilisin-like"/>
    <property type="match status" value="1"/>
</dbReference>
<feature type="active site" description="Charge relay system" evidence="5">
    <location>
        <position position="188"/>
    </location>
</feature>
<keyword evidence="2 5" id="KW-0645">Protease</keyword>
<dbReference type="PROSITE" id="PS51892">
    <property type="entry name" value="SUBTILASE"/>
    <property type="match status" value="1"/>
</dbReference>
<name>A0A418SPX6_9RHOB</name>
<organism evidence="9 10">
    <name type="scientific">Paracoccus onubensis</name>
    <dbReference type="NCBI Taxonomy" id="1675788"/>
    <lineage>
        <taxon>Bacteria</taxon>
        <taxon>Pseudomonadati</taxon>
        <taxon>Pseudomonadota</taxon>
        <taxon>Alphaproteobacteria</taxon>
        <taxon>Rhodobacterales</taxon>
        <taxon>Paracoccaceae</taxon>
        <taxon>Paracoccus</taxon>
    </lineage>
</organism>
<accession>A0A418SPX6</accession>
<evidence type="ECO:0000256" key="1">
    <source>
        <dbReference type="ARBA" id="ARBA00011073"/>
    </source>
</evidence>
<dbReference type="EMBL" id="QZCG01000013">
    <property type="protein sequence ID" value="RJE82989.1"/>
    <property type="molecule type" value="Genomic_DNA"/>
</dbReference>
<keyword evidence="10" id="KW-1185">Reference proteome</keyword>
<dbReference type="InterPro" id="IPR023828">
    <property type="entry name" value="Peptidase_S8_Ser-AS"/>
</dbReference>
<keyword evidence="3 5" id="KW-0378">Hydrolase</keyword>
<dbReference type="Proteomes" id="UP000284202">
    <property type="component" value="Unassembled WGS sequence"/>
</dbReference>